<proteinExistence type="predicted"/>
<gene>
    <name evidence="1" type="ordered locus">TMO_b0184</name>
</gene>
<sequence>MFLDSYADGRWEAPGLYGAGSFAPDRLAGRDWRVTSPVNIRQGHYDYGSNLAGSCVSTNRPPVLGWYDTGARVMVRSIWRAEGCNKIWAEIVPLDPMNPPG</sequence>
<dbReference type="HOGENOM" id="CLU_2290417_0_0_5"/>
<dbReference type="Proteomes" id="UP000005258">
    <property type="component" value="Plasmid pTM2"/>
</dbReference>
<name>I3TTV4_TISMK</name>
<dbReference type="KEGG" id="tmo:TMO_b0184"/>
<reference evidence="1 2" key="1">
    <citation type="journal article" date="2012" name="J. Am. Chem. Soc.">
        <title>Bacterial biosynthesis and maturation of the didemnin anti-cancer agents.</title>
        <authorList>
            <person name="Xu Y."/>
            <person name="Kersten R.D."/>
            <person name="Nam S.J."/>
            <person name="Lu L."/>
            <person name="Al-Suwailem A.M."/>
            <person name="Zheng H."/>
            <person name="Fenical W."/>
            <person name="Dorrestein P.C."/>
            <person name="Moore B.S."/>
            <person name="Qian P.Y."/>
        </authorList>
    </citation>
    <scope>NUCLEOTIDE SEQUENCE [LARGE SCALE GENOMIC DNA]</scope>
    <source>
        <strain evidence="1 2">KA081020-065</strain>
    </source>
</reference>
<dbReference type="AlphaFoldDB" id="I3TTV4"/>
<accession>I3TTV4</accession>
<organism evidence="1 2">
    <name type="scientific">Tistrella mobilis (strain KA081020-065)</name>
    <dbReference type="NCBI Taxonomy" id="1110502"/>
    <lineage>
        <taxon>Bacteria</taxon>
        <taxon>Pseudomonadati</taxon>
        <taxon>Pseudomonadota</taxon>
        <taxon>Alphaproteobacteria</taxon>
        <taxon>Geminicoccales</taxon>
        <taxon>Geminicoccaceae</taxon>
        <taxon>Tistrella</taxon>
    </lineage>
</organism>
<evidence type="ECO:0000313" key="2">
    <source>
        <dbReference type="Proteomes" id="UP000005258"/>
    </source>
</evidence>
<dbReference type="RefSeq" id="WP_014752945.1">
    <property type="nucleotide sequence ID" value="NC_017966.1"/>
</dbReference>
<evidence type="ECO:0000313" key="1">
    <source>
        <dbReference type="EMBL" id="AFK56192.1"/>
    </source>
</evidence>
<dbReference type="EMBL" id="CP003238">
    <property type="protein sequence ID" value="AFK56192.1"/>
    <property type="molecule type" value="Genomic_DNA"/>
</dbReference>
<geneLocation type="plasmid" evidence="1 2">
    <name>pTM2</name>
</geneLocation>
<keyword evidence="2" id="KW-1185">Reference proteome</keyword>
<keyword evidence="1" id="KW-0614">Plasmid</keyword>
<protein>
    <submittedName>
        <fullName evidence="1">Uncharacterized protein</fullName>
    </submittedName>
</protein>